<evidence type="ECO:0000313" key="1">
    <source>
        <dbReference type="EMBL" id="MBX50436.1"/>
    </source>
</evidence>
<proteinExistence type="predicted"/>
<dbReference type="AlphaFoldDB" id="A0A2P2P6P8"/>
<protein>
    <submittedName>
        <fullName evidence="1">Uncharacterized protein</fullName>
    </submittedName>
</protein>
<reference evidence="1" key="1">
    <citation type="submission" date="2018-02" db="EMBL/GenBank/DDBJ databases">
        <title>Rhizophora mucronata_Transcriptome.</title>
        <authorList>
            <person name="Meera S.P."/>
            <person name="Sreeshan A."/>
            <person name="Augustine A."/>
        </authorList>
    </citation>
    <scope>NUCLEOTIDE SEQUENCE</scope>
    <source>
        <tissue evidence="1">Leaf</tissue>
    </source>
</reference>
<dbReference type="EMBL" id="GGEC01069952">
    <property type="protein sequence ID" value="MBX50436.1"/>
    <property type="molecule type" value="Transcribed_RNA"/>
</dbReference>
<organism evidence="1">
    <name type="scientific">Rhizophora mucronata</name>
    <name type="common">Asiatic mangrove</name>
    <dbReference type="NCBI Taxonomy" id="61149"/>
    <lineage>
        <taxon>Eukaryota</taxon>
        <taxon>Viridiplantae</taxon>
        <taxon>Streptophyta</taxon>
        <taxon>Embryophyta</taxon>
        <taxon>Tracheophyta</taxon>
        <taxon>Spermatophyta</taxon>
        <taxon>Magnoliopsida</taxon>
        <taxon>eudicotyledons</taxon>
        <taxon>Gunneridae</taxon>
        <taxon>Pentapetalae</taxon>
        <taxon>rosids</taxon>
        <taxon>fabids</taxon>
        <taxon>Malpighiales</taxon>
        <taxon>Rhizophoraceae</taxon>
        <taxon>Rhizophora</taxon>
    </lineage>
</organism>
<sequence>MLLYRLNTLFVCGKLVYPLLLQGECCCLMLHLDREF</sequence>
<accession>A0A2P2P6P8</accession>
<name>A0A2P2P6P8_RHIMU</name>